<keyword evidence="3" id="KW-1185">Reference proteome</keyword>
<dbReference type="GO" id="GO:0005507">
    <property type="term" value="F:copper ion binding"/>
    <property type="evidence" value="ECO:0000318"/>
    <property type="project" value="GO_Central"/>
</dbReference>
<comment type="similarity">
    <text evidence="1">Belongs to the CutA family.</text>
</comment>
<name>A0A1Y1I1U3_KLENI</name>
<dbReference type="Pfam" id="PF03091">
    <property type="entry name" value="CutA1"/>
    <property type="match status" value="1"/>
</dbReference>
<dbReference type="OrthoDB" id="2017693at2759"/>
<evidence type="ECO:0000256" key="1">
    <source>
        <dbReference type="ARBA" id="ARBA00010169"/>
    </source>
</evidence>
<dbReference type="InterPro" id="IPR011322">
    <property type="entry name" value="N-reg_PII-like_a/b"/>
</dbReference>
<proteinExistence type="inferred from homology"/>
<protein>
    <submittedName>
        <fullName evidence="2">Divalent cation tolerance-related protein</fullName>
    </submittedName>
</protein>
<dbReference type="InterPro" id="IPR004323">
    <property type="entry name" value="Ion_tolerance_CutA"/>
</dbReference>
<evidence type="ECO:0000313" key="3">
    <source>
        <dbReference type="Proteomes" id="UP000054558"/>
    </source>
</evidence>
<dbReference type="Gene3D" id="3.30.70.120">
    <property type="match status" value="1"/>
</dbReference>
<dbReference type="PANTHER" id="PTHR23419">
    <property type="entry name" value="DIVALENT CATION TOLERANCE CUTA-RELATED"/>
    <property type="match status" value="1"/>
</dbReference>
<evidence type="ECO:0000313" key="2">
    <source>
        <dbReference type="EMBL" id="GAQ84443.1"/>
    </source>
</evidence>
<dbReference type="EMBL" id="DF237138">
    <property type="protein sequence ID" value="GAQ84443.1"/>
    <property type="molecule type" value="Genomic_DNA"/>
</dbReference>
<dbReference type="PANTHER" id="PTHR23419:SF8">
    <property type="entry name" value="FI09726P"/>
    <property type="match status" value="1"/>
</dbReference>
<sequence length="230" mass="24308">MHDGGAAAFKGGKKSCGQILHSKPSQCHITQASRCWAIGVHSIVVFVPSAVEPRRAVETGTEGALTAQVFAVGSWESNWGGLRTATSVNSGVNIRPSFARAPATVSFSTGAVSMAGGASEPGAAEYIVVYVTISNVEEGRKLAKSIVEAKLAACVNMVPGVESTYWWEGKVTTDSEVLLIAKTRQSLLGELTAFVKANHPYELPEVISLPITGGNDKYIEWLGQSTERKG</sequence>
<accession>A0A1Y1I1U3</accession>
<organism evidence="2 3">
    <name type="scientific">Klebsormidium nitens</name>
    <name type="common">Green alga</name>
    <name type="synonym">Ulothrix nitens</name>
    <dbReference type="NCBI Taxonomy" id="105231"/>
    <lineage>
        <taxon>Eukaryota</taxon>
        <taxon>Viridiplantae</taxon>
        <taxon>Streptophyta</taxon>
        <taxon>Klebsormidiophyceae</taxon>
        <taxon>Klebsormidiales</taxon>
        <taxon>Klebsormidiaceae</taxon>
        <taxon>Klebsormidium</taxon>
    </lineage>
</organism>
<dbReference type="GO" id="GO:0010038">
    <property type="term" value="P:response to metal ion"/>
    <property type="evidence" value="ECO:0007669"/>
    <property type="project" value="InterPro"/>
</dbReference>
<reference evidence="2 3" key="1">
    <citation type="journal article" date="2014" name="Nat. Commun.">
        <title>Klebsormidium flaccidum genome reveals primary factors for plant terrestrial adaptation.</title>
        <authorList>
            <person name="Hori K."/>
            <person name="Maruyama F."/>
            <person name="Fujisawa T."/>
            <person name="Togashi T."/>
            <person name="Yamamoto N."/>
            <person name="Seo M."/>
            <person name="Sato S."/>
            <person name="Yamada T."/>
            <person name="Mori H."/>
            <person name="Tajima N."/>
            <person name="Moriyama T."/>
            <person name="Ikeuchi M."/>
            <person name="Watanabe M."/>
            <person name="Wada H."/>
            <person name="Kobayashi K."/>
            <person name="Saito M."/>
            <person name="Masuda T."/>
            <person name="Sasaki-Sekimoto Y."/>
            <person name="Mashiguchi K."/>
            <person name="Awai K."/>
            <person name="Shimojima M."/>
            <person name="Masuda S."/>
            <person name="Iwai M."/>
            <person name="Nobusawa T."/>
            <person name="Narise T."/>
            <person name="Kondo S."/>
            <person name="Saito H."/>
            <person name="Sato R."/>
            <person name="Murakawa M."/>
            <person name="Ihara Y."/>
            <person name="Oshima-Yamada Y."/>
            <person name="Ohtaka K."/>
            <person name="Satoh M."/>
            <person name="Sonobe K."/>
            <person name="Ishii M."/>
            <person name="Ohtani R."/>
            <person name="Kanamori-Sato M."/>
            <person name="Honoki R."/>
            <person name="Miyazaki D."/>
            <person name="Mochizuki H."/>
            <person name="Umetsu J."/>
            <person name="Higashi K."/>
            <person name="Shibata D."/>
            <person name="Kamiya Y."/>
            <person name="Sato N."/>
            <person name="Nakamura Y."/>
            <person name="Tabata S."/>
            <person name="Ida S."/>
            <person name="Kurokawa K."/>
            <person name="Ohta H."/>
        </authorList>
    </citation>
    <scope>NUCLEOTIDE SEQUENCE [LARGE SCALE GENOMIC DNA]</scope>
    <source>
        <strain evidence="2 3">NIES-2285</strain>
    </source>
</reference>
<dbReference type="STRING" id="105231.A0A1Y1I1U3"/>
<dbReference type="SUPFAM" id="SSF54913">
    <property type="entry name" value="GlnB-like"/>
    <property type="match status" value="1"/>
</dbReference>
<dbReference type="InterPro" id="IPR015867">
    <property type="entry name" value="N-reg_PII/ATP_PRibTrfase_C"/>
</dbReference>
<gene>
    <name evidence="2" type="ORF">KFL_001890070</name>
</gene>
<dbReference type="AlphaFoldDB" id="A0A1Y1I1U3"/>
<dbReference type="Proteomes" id="UP000054558">
    <property type="component" value="Unassembled WGS sequence"/>
</dbReference>